<evidence type="ECO:0000256" key="2">
    <source>
        <dbReference type="ARBA" id="ARBA00022837"/>
    </source>
</evidence>
<dbReference type="PANTHER" id="PTHR46502:SF15">
    <property type="entry name" value="16 KDA PHLOEM PROTEIN 1"/>
    <property type="match status" value="1"/>
</dbReference>
<feature type="domain" description="C2" evidence="3">
    <location>
        <begin position="1"/>
        <end position="117"/>
    </location>
</feature>
<evidence type="ECO:0000313" key="4">
    <source>
        <dbReference type="EMBL" id="OVA05931.1"/>
    </source>
</evidence>
<dbReference type="InterPro" id="IPR035892">
    <property type="entry name" value="C2_domain_sf"/>
</dbReference>
<keyword evidence="2" id="KW-0106">Calcium</keyword>
<evidence type="ECO:0000313" key="5">
    <source>
        <dbReference type="Proteomes" id="UP000195402"/>
    </source>
</evidence>
<sequence>MEQPTEQIMTMSGLLEVMLVDARGLPESDSFGKMDPYVLIQYKDQKLKSTVAKGQGSNPVWNERFTLWVQCPEADDQYNLILKIMDKDTFSSDDFLGEIAISVKDVVELGMEIGKVEKQPCKYKVINLGSNNMASAGEIQVGFTFTRKE</sequence>
<dbReference type="SMART" id="SM00239">
    <property type="entry name" value="C2"/>
    <property type="match status" value="1"/>
</dbReference>
<dbReference type="OrthoDB" id="419768at2759"/>
<keyword evidence="5" id="KW-1185">Reference proteome</keyword>
<dbReference type="GO" id="GO:0046872">
    <property type="term" value="F:metal ion binding"/>
    <property type="evidence" value="ECO:0007669"/>
    <property type="project" value="UniProtKB-KW"/>
</dbReference>
<dbReference type="PROSITE" id="PS50004">
    <property type="entry name" value="C2"/>
    <property type="match status" value="1"/>
</dbReference>
<reference evidence="4 5" key="1">
    <citation type="journal article" date="2017" name="Mol. Plant">
        <title>The Genome of Medicinal Plant Macleaya cordata Provides New Insights into Benzylisoquinoline Alkaloids Metabolism.</title>
        <authorList>
            <person name="Liu X."/>
            <person name="Liu Y."/>
            <person name="Huang P."/>
            <person name="Ma Y."/>
            <person name="Qing Z."/>
            <person name="Tang Q."/>
            <person name="Cao H."/>
            <person name="Cheng P."/>
            <person name="Zheng Y."/>
            <person name="Yuan Z."/>
            <person name="Zhou Y."/>
            <person name="Liu J."/>
            <person name="Tang Z."/>
            <person name="Zhuo Y."/>
            <person name="Zhang Y."/>
            <person name="Yu L."/>
            <person name="Huang J."/>
            <person name="Yang P."/>
            <person name="Peng Q."/>
            <person name="Zhang J."/>
            <person name="Jiang W."/>
            <person name="Zhang Z."/>
            <person name="Lin K."/>
            <person name="Ro D.K."/>
            <person name="Chen X."/>
            <person name="Xiong X."/>
            <person name="Shang Y."/>
            <person name="Huang S."/>
            <person name="Zeng J."/>
        </authorList>
    </citation>
    <scope>NUCLEOTIDE SEQUENCE [LARGE SCALE GENOMIC DNA]</scope>
    <source>
        <strain evidence="5">cv. BLH2017</strain>
        <tissue evidence="4">Root</tissue>
    </source>
</reference>
<evidence type="ECO:0000256" key="1">
    <source>
        <dbReference type="ARBA" id="ARBA00022723"/>
    </source>
</evidence>
<dbReference type="InParanoid" id="A0A200Q633"/>
<evidence type="ECO:0000259" key="3">
    <source>
        <dbReference type="PROSITE" id="PS50004"/>
    </source>
</evidence>
<dbReference type="OMA" id="NERFTLW"/>
<accession>A0A200Q633</accession>
<gene>
    <name evidence="4" type="ORF">BVC80_1707g34</name>
</gene>
<dbReference type="PANTHER" id="PTHR46502">
    <property type="entry name" value="C2 DOMAIN-CONTAINING"/>
    <property type="match status" value="1"/>
</dbReference>
<organism evidence="4 5">
    <name type="scientific">Macleaya cordata</name>
    <name type="common">Five-seeded plume-poppy</name>
    <name type="synonym">Bocconia cordata</name>
    <dbReference type="NCBI Taxonomy" id="56857"/>
    <lineage>
        <taxon>Eukaryota</taxon>
        <taxon>Viridiplantae</taxon>
        <taxon>Streptophyta</taxon>
        <taxon>Embryophyta</taxon>
        <taxon>Tracheophyta</taxon>
        <taxon>Spermatophyta</taxon>
        <taxon>Magnoliopsida</taxon>
        <taxon>Ranunculales</taxon>
        <taxon>Papaveraceae</taxon>
        <taxon>Papaveroideae</taxon>
        <taxon>Macleaya</taxon>
    </lineage>
</organism>
<protein>
    <submittedName>
        <fullName evidence="4">C2 calcium-dependent membrane targeting</fullName>
    </submittedName>
</protein>
<dbReference type="Proteomes" id="UP000195402">
    <property type="component" value="Unassembled WGS sequence"/>
</dbReference>
<name>A0A200Q633_MACCD</name>
<dbReference type="Pfam" id="PF00168">
    <property type="entry name" value="C2"/>
    <property type="match status" value="1"/>
</dbReference>
<dbReference type="Gene3D" id="2.60.40.150">
    <property type="entry name" value="C2 domain"/>
    <property type="match status" value="1"/>
</dbReference>
<dbReference type="AlphaFoldDB" id="A0A200Q633"/>
<dbReference type="SUPFAM" id="SSF49562">
    <property type="entry name" value="C2 domain (Calcium/lipid-binding domain, CaLB)"/>
    <property type="match status" value="1"/>
</dbReference>
<proteinExistence type="predicted"/>
<dbReference type="EMBL" id="MVGT01002978">
    <property type="protein sequence ID" value="OVA05931.1"/>
    <property type="molecule type" value="Genomic_DNA"/>
</dbReference>
<keyword evidence="1" id="KW-0479">Metal-binding</keyword>
<comment type="caution">
    <text evidence="4">The sequence shown here is derived from an EMBL/GenBank/DDBJ whole genome shotgun (WGS) entry which is preliminary data.</text>
</comment>
<dbReference type="InterPro" id="IPR000008">
    <property type="entry name" value="C2_dom"/>
</dbReference>